<dbReference type="AlphaFoldDB" id="A0A915CZ89"/>
<evidence type="ECO:0000313" key="1">
    <source>
        <dbReference type="Proteomes" id="UP000887574"/>
    </source>
</evidence>
<organism evidence="1 2">
    <name type="scientific">Ditylenchus dipsaci</name>
    <dbReference type="NCBI Taxonomy" id="166011"/>
    <lineage>
        <taxon>Eukaryota</taxon>
        <taxon>Metazoa</taxon>
        <taxon>Ecdysozoa</taxon>
        <taxon>Nematoda</taxon>
        <taxon>Chromadorea</taxon>
        <taxon>Rhabditida</taxon>
        <taxon>Tylenchina</taxon>
        <taxon>Tylenchomorpha</taxon>
        <taxon>Sphaerularioidea</taxon>
        <taxon>Anguinidae</taxon>
        <taxon>Anguininae</taxon>
        <taxon>Ditylenchus</taxon>
    </lineage>
</organism>
<proteinExistence type="predicted"/>
<sequence>MMNTFSWNNVCTQLPTLNLQKANSDSLFPVLKPINISGPSRPCVVSGSTSNDFQINSNTDFNNYSSVMTTFLSSAAAVTFANMFSKPLHGRFRKE</sequence>
<dbReference type="Proteomes" id="UP000887574">
    <property type="component" value="Unplaced"/>
</dbReference>
<accession>A0A915CZ89</accession>
<dbReference type="WBParaSite" id="jg1383">
    <property type="protein sequence ID" value="jg1383"/>
    <property type="gene ID" value="jg1383"/>
</dbReference>
<name>A0A915CZ89_9BILA</name>
<evidence type="ECO:0000313" key="2">
    <source>
        <dbReference type="WBParaSite" id="jg1383"/>
    </source>
</evidence>
<keyword evidence="1" id="KW-1185">Reference proteome</keyword>
<protein>
    <submittedName>
        <fullName evidence="2">Uncharacterized protein</fullName>
    </submittedName>
</protein>
<reference evidence="2" key="1">
    <citation type="submission" date="2022-11" db="UniProtKB">
        <authorList>
            <consortium name="WormBaseParasite"/>
        </authorList>
    </citation>
    <scope>IDENTIFICATION</scope>
</reference>